<dbReference type="Proteomes" id="UP001303760">
    <property type="component" value="Unassembled WGS sequence"/>
</dbReference>
<evidence type="ECO:0000313" key="1">
    <source>
        <dbReference type="EMBL" id="KAK4241862.1"/>
    </source>
</evidence>
<comment type="caution">
    <text evidence="1">The sequence shown here is derived from an EMBL/GenBank/DDBJ whole genome shotgun (WGS) entry which is preliminary data.</text>
</comment>
<dbReference type="PANTHER" id="PTHR37171">
    <property type="entry name" value="SERINE/THREONINE-PROTEIN KINASE YRZF-RELATED"/>
    <property type="match status" value="1"/>
</dbReference>
<name>A0AAN7HE91_9PEZI</name>
<accession>A0AAN7HE91</accession>
<reference evidence="1" key="2">
    <citation type="submission" date="2023-05" db="EMBL/GenBank/DDBJ databases">
        <authorList>
            <consortium name="Lawrence Berkeley National Laboratory"/>
            <person name="Steindorff A."/>
            <person name="Hensen N."/>
            <person name="Bonometti L."/>
            <person name="Westerberg I."/>
            <person name="Brannstrom I.O."/>
            <person name="Guillou S."/>
            <person name="Cros-Aarteil S."/>
            <person name="Calhoun S."/>
            <person name="Haridas S."/>
            <person name="Kuo A."/>
            <person name="Mondo S."/>
            <person name="Pangilinan J."/>
            <person name="Riley R."/>
            <person name="Labutti K."/>
            <person name="Andreopoulos B."/>
            <person name="Lipzen A."/>
            <person name="Chen C."/>
            <person name="Yanf M."/>
            <person name="Daum C."/>
            <person name="Ng V."/>
            <person name="Clum A."/>
            <person name="Ohm R."/>
            <person name="Martin F."/>
            <person name="Silar P."/>
            <person name="Natvig D."/>
            <person name="Lalanne C."/>
            <person name="Gautier V."/>
            <person name="Ament-Velasquez S.L."/>
            <person name="Kruys A."/>
            <person name="Hutchinson M.I."/>
            <person name="Powell A.J."/>
            <person name="Barry K."/>
            <person name="Miller A.N."/>
            <person name="Grigoriev I.V."/>
            <person name="Debuchy R."/>
            <person name="Gladieux P."/>
            <person name="Thoren M.H."/>
            <person name="Johannesson H."/>
        </authorList>
    </citation>
    <scope>NUCLEOTIDE SEQUENCE</scope>
    <source>
        <strain evidence="1">CBS 532.94</strain>
    </source>
</reference>
<protein>
    <recommendedName>
        <fullName evidence="3">Protein kinase domain-containing protein</fullName>
    </recommendedName>
</protein>
<dbReference type="SUPFAM" id="SSF56112">
    <property type="entry name" value="Protein kinase-like (PK-like)"/>
    <property type="match status" value="1"/>
</dbReference>
<keyword evidence="2" id="KW-1185">Reference proteome</keyword>
<reference evidence="1" key="1">
    <citation type="journal article" date="2023" name="Mol. Phylogenet. Evol.">
        <title>Genome-scale phylogeny and comparative genomics of the fungal order Sordariales.</title>
        <authorList>
            <person name="Hensen N."/>
            <person name="Bonometti L."/>
            <person name="Westerberg I."/>
            <person name="Brannstrom I.O."/>
            <person name="Guillou S."/>
            <person name="Cros-Aarteil S."/>
            <person name="Calhoun S."/>
            <person name="Haridas S."/>
            <person name="Kuo A."/>
            <person name="Mondo S."/>
            <person name="Pangilinan J."/>
            <person name="Riley R."/>
            <person name="LaButti K."/>
            <person name="Andreopoulos B."/>
            <person name="Lipzen A."/>
            <person name="Chen C."/>
            <person name="Yan M."/>
            <person name="Daum C."/>
            <person name="Ng V."/>
            <person name="Clum A."/>
            <person name="Steindorff A."/>
            <person name="Ohm R.A."/>
            <person name="Martin F."/>
            <person name="Silar P."/>
            <person name="Natvig D.O."/>
            <person name="Lalanne C."/>
            <person name="Gautier V."/>
            <person name="Ament-Velasquez S.L."/>
            <person name="Kruys A."/>
            <person name="Hutchinson M.I."/>
            <person name="Powell A.J."/>
            <person name="Barry K."/>
            <person name="Miller A.N."/>
            <person name="Grigoriev I.V."/>
            <person name="Debuchy R."/>
            <person name="Gladieux P."/>
            <person name="Hiltunen Thoren M."/>
            <person name="Johannesson H."/>
        </authorList>
    </citation>
    <scope>NUCLEOTIDE SEQUENCE</scope>
    <source>
        <strain evidence="1">CBS 532.94</strain>
    </source>
</reference>
<evidence type="ECO:0008006" key="3">
    <source>
        <dbReference type="Google" id="ProtNLM"/>
    </source>
</evidence>
<dbReference type="InterPro" id="IPR011009">
    <property type="entry name" value="Kinase-like_dom_sf"/>
</dbReference>
<gene>
    <name evidence="1" type="ORF">C8A03DRAFT_40825</name>
</gene>
<dbReference type="AlphaFoldDB" id="A0AAN7HE91"/>
<organism evidence="1 2">
    <name type="scientific">Achaetomium macrosporum</name>
    <dbReference type="NCBI Taxonomy" id="79813"/>
    <lineage>
        <taxon>Eukaryota</taxon>
        <taxon>Fungi</taxon>
        <taxon>Dikarya</taxon>
        <taxon>Ascomycota</taxon>
        <taxon>Pezizomycotina</taxon>
        <taxon>Sordariomycetes</taxon>
        <taxon>Sordariomycetidae</taxon>
        <taxon>Sordariales</taxon>
        <taxon>Chaetomiaceae</taxon>
        <taxon>Achaetomium</taxon>
    </lineage>
</organism>
<dbReference type="EMBL" id="MU860016">
    <property type="protein sequence ID" value="KAK4241862.1"/>
    <property type="molecule type" value="Genomic_DNA"/>
</dbReference>
<dbReference type="PANTHER" id="PTHR37171:SF1">
    <property type="entry name" value="SERINE_THREONINE-PROTEIN KINASE YRZF-RELATED"/>
    <property type="match status" value="1"/>
</dbReference>
<evidence type="ECO:0000313" key="2">
    <source>
        <dbReference type="Proteomes" id="UP001303760"/>
    </source>
</evidence>
<sequence>MFRSLILSSVKLSSAYAQFRLGTRRVSATGTICDHHCNVVHLRVLPSCIDRFLSPLRFLPGALRRMLQSRWPEWFLPTNIVLKREKVGWEEEFDNENMIYQRLGPIQGSIVPICYGEAECQATETTGTRALVLSDVGGISLHEDAAGGLDTDHVEAMLLEALRQLTSLGVGHGDGKLDNYRLVGNKDRIMVIDFDSSYIIEKEDPEYTARHDARFATQRYWLVHGGKKPSMML</sequence>
<dbReference type="InterPro" id="IPR052396">
    <property type="entry name" value="Meiotic_Drive_Suppr_Kinase"/>
</dbReference>
<proteinExistence type="predicted"/>